<dbReference type="InterPro" id="IPR006070">
    <property type="entry name" value="Sua5-like_dom"/>
</dbReference>
<feature type="binding site" evidence="14">
    <location>
        <position position="53"/>
    </location>
    <ligand>
        <name>ATP</name>
        <dbReference type="ChEBI" id="CHEBI:30616"/>
    </ligand>
</feature>
<feature type="domain" description="YrdC-like" evidence="15">
    <location>
        <begin position="8"/>
        <end position="196"/>
    </location>
</feature>
<gene>
    <name evidence="16" type="ORF">E6P07_06875</name>
</gene>
<evidence type="ECO:0000256" key="11">
    <source>
        <dbReference type="ARBA" id="ARBA00029774"/>
    </source>
</evidence>
<dbReference type="PANTHER" id="PTHR17490">
    <property type="entry name" value="SUA5"/>
    <property type="match status" value="1"/>
</dbReference>
<keyword evidence="17" id="KW-1185">Reference proteome</keyword>
<dbReference type="GO" id="GO:0005737">
    <property type="term" value="C:cytoplasm"/>
    <property type="evidence" value="ECO:0007669"/>
    <property type="project" value="UniProtKB-SubCell"/>
</dbReference>
<dbReference type="InterPro" id="IPR050156">
    <property type="entry name" value="TC-AMP_synthase_SUA5"/>
</dbReference>
<dbReference type="Pfam" id="PF03481">
    <property type="entry name" value="Sua5_C"/>
    <property type="match status" value="1"/>
</dbReference>
<feature type="binding site" evidence="14">
    <location>
        <position position="178"/>
    </location>
    <ligand>
        <name>L-threonine</name>
        <dbReference type="ChEBI" id="CHEBI:57926"/>
    </ligand>
</feature>
<feature type="binding site" evidence="14">
    <location>
        <position position="140"/>
    </location>
    <ligand>
        <name>ATP</name>
        <dbReference type="ChEBI" id="CHEBI:30616"/>
    </ligand>
</feature>
<feature type="binding site" evidence="14">
    <location>
        <position position="148"/>
    </location>
    <ligand>
        <name>ATP</name>
        <dbReference type="ChEBI" id="CHEBI:30616"/>
    </ligand>
</feature>
<dbReference type="GO" id="GO:0061710">
    <property type="term" value="F:L-threonylcarbamoyladenylate synthase"/>
    <property type="evidence" value="ECO:0007669"/>
    <property type="project" value="UniProtKB-EC"/>
</dbReference>
<dbReference type="EC" id="2.7.7.87" evidence="3 13"/>
<dbReference type="GO" id="GO:0006450">
    <property type="term" value="P:regulation of translational fidelity"/>
    <property type="evidence" value="ECO:0007669"/>
    <property type="project" value="TreeGrafter"/>
</dbReference>
<sequence length="321" mass="34303">MLYLTSSPEDLTTAANLLQAGELVALPTETVYGLAADASNPEAVRAIFLAKGRPADHPLIVHIAAAEQLSAWVAAVPEAAWRLAAAFWPGPLTLVLPAARTVSPLVTGGQTRVALRVPAHPVFQAVLKRLGPERGLAAPSANPFGRISPTTAQHVQRHLAGRIAAVVDGGPCPVGIESTIVDLSGDHPRLLRPGRITAEALAPHLPRLLTTDATAPRVPGMLDSHYAPSKPCYRIPIDLLDLHPSPFPDQRLGLIATRPPDWPVARFWPMPAVPEDYASMLYSVLHQADGSDCDVLLIALPPEDPAWIAVHDRIRRAARSL</sequence>
<keyword evidence="10 13" id="KW-0067">ATP-binding</keyword>
<organism evidence="16 17">
    <name type="scientific">Thermochromatium tepidum ATCC 43061</name>
    <dbReference type="NCBI Taxonomy" id="316276"/>
    <lineage>
        <taxon>Bacteria</taxon>
        <taxon>Pseudomonadati</taxon>
        <taxon>Pseudomonadota</taxon>
        <taxon>Gammaproteobacteria</taxon>
        <taxon>Chromatiales</taxon>
        <taxon>Chromatiaceae</taxon>
        <taxon>Thermochromatium</taxon>
    </lineage>
</organism>
<feature type="binding site" evidence="14">
    <location>
        <position position="116"/>
    </location>
    <ligand>
        <name>L-threonine</name>
        <dbReference type="ChEBI" id="CHEBI:57926"/>
    </ligand>
</feature>
<evidence type="ECO:0000256" key="1">
    <source>
        <dbReference type="ARBA" id="ARBA00004496"/>
    </source>
</evidence>
<dbReference type="PANTHER" id="PTHR17490:SF16">
    <property type="entry name" value="THREONYLCARBAMOYL-AMP SYNTHASE"/>
    <property type="match status" value="1"/>
</dbReference>
<dbReference type="Proteomes" id="UP000426424">
    <property type="component" value="Chromosome"/>
</dbReference>
<dbReference type="Gene3D" id="3.40.50.11030">
    <property type="entry name" value="Threonylcarbamoyl-AMP synthase, C-terminal domain"/>
    <property type="match status" value="1"/>
</dbReference>
<dbReference type="InterPro" id="IPR038385">
    <property type="entry name" value="Sua5/YwlC_C"/>
</dbReference>
<dbReference type="FunFam" id="3.90.870.10:FF:000009">
    <property type="entry name" value="Threonylcarbamoyl-AMP synthase, putative"/>
    <property type="match status" value="1"/>
</dbReference>
<evidence type="ECO:0000259" key="15">
    <source>
        <dbReference type="PROSITE" id="PS51163"/>
    </source>
</evidence>
<dbReference type="GO" id="GO:0008033">
    <property type="term" value="P:tRNA processing"/>
    <property type="evidence" value="ECO:0007669"/>
    <property type="project" value="UniProtKB-KW"/>
</dbReference>
<evidence type="ECO:0000313" key="17">
    <source>
        <dbReference type="Proteomes" id="UP000426424"/>
    </source>
</evidence>
<dbReference type="InterPro" id="IPR010923">
    <property type="entry name" value="T(6)A37_SUA5"/>
</dbReference>
<dbReference type="InterPro" id="IPR005145">
    <property type="entry name" value="Sua5_C"/>
</dbReference>
<feature type="binding site" evidence="14">
    <location>
        <position position="62"/>
    </location>
    <ligand>
        <name>L-threonine</name>
        <dbReference type="ChEBI" id="CHEBI:57926"/>
    </ligand>
</feature>
<dbReference type="Gene3D" id="3.90.870.10">
    <property type="entry name" value="DHBP synthase"/>
    <property type="match status" value="1"/>
</dbReference>
<dbReference type="AlphaFoldDB" id="A0A6I6EEW9"/>
<dbReference type="OrthoDB" id="9814580at2"/>
<keyword evidence="9 13" id="KW-0547">Nucleotide-binding</keyword>
<evidence type="ECO:0000256" key="2">
    <source>
        <dbReference type="ARBA" id="ARBA00007663"/>
    </source>
</evidence>
<keyword evidence="7 13" id="KW-0819">tRNA processing</keyword>
<accession>A0A6I6EEW9</accession>
<evidence type="ECO:0000256" key="12">
    <source>
        <dbReference type="ARBA" id="ARBA00048366"/>
    </source>
</evidence>
<evidence type="ECO:0000256" key="7">
    <source>
        <dbReference type="ARBA" id="ARBA00022694"/>
    </source>
</evidence>
<dbReference type="GO" id="GO:0005524">
    <property type="term" value="F:ATP binding"/>
    <property type="evidence" value="ECO:0007669"/>
    <property type="project" value="UniProtKB-UniRule"/>
</dbReference>
<name>A0A6I6EEW9_THETI</name>
<dbReference type="NCBIfam" id="TIGR00057">
    <property type="entry name" value="L-threonylcarbamoyladenylate synthase"/>
    <property type="match status" value="1"/>
</dbReference>
<evidence type="ECO:0000256" key="4">
    <source>
        <dbReference type="ARBA" id="ARBA00015492"/>
    </source>
</evidence>
<protein>
    <recommendedName>
        <fullName evidence="4 13">Threonylcarbamoyl-AMP synthase</fullName>
        <shortName evidence="13">TC-AMP synthase</shortName>
        <ecNumber evidence="3 13">2.7.7.87</ecNumber>
    </recommendedName>
    <alternativeName>
        <fullName evidence="11 13">L-threonylcarbamoyladenylate synthase</fullName>
    </alternativeName>
</protein>
<proteinExistence type="inferred from homology"/>
<feature type="binding site" evidence="14">
    <location>
        <position position="192"/>
    </location>
    <ligand>
        <name>ATP</name>
        <dbReference type="ChEBI" id="CHEBI:30616"/>
    </ligand>
</feature>
<reference evidence="16 17" key="1">
    <citation type="submission" date="2019-12" db="EMBL/GenBank/DDBJ databases">
        <title>The complete genome of the thermophilic, anoxygenic phototrophic gammaproteobacterium Thermochromatium tepidum.</title>
        <authorList>
            <person name="Sattley W.M."/>
            <person name="Swingley W.D."/>
            <person name="Burchell B.M."/>
            <person name="Gurbani S.A."/>
            <person name="Kujawa C.M."/>
            <person name="Nuccio D.A."/>
            <person name="Schladweiler J."/>
            <person name="Shaffer K.N."/>
            <person name="Stokes L.M."/>
            <person name="Touchman J.W."/>
            <person name="Blankenship R.E."/>
            <person name="Madigan M.T."/>
        </authorList>
    </citation>
    <scope>NUCLEOTIDE SEQUENCE [LARGE SCALE GENOMIC DNA]</scope>
    <source>
        <strain evidence="16 17">ATCC 43061</strain>
    </source>
</reference>
<dbReference type="SUPFAM" id="SSF55821">
    <property type="entry name" value="YrdC/RibB"/>
    <property type="match status" value="1"/>
</dbReference>
<evidence type="ECO:0000313" key="16">
    <source>
        <dbReference type="EMBL" id="QGU32730.1"/>
    </source>
</evidence>
<feature type="binding site" evidence="14">
    <location>
        <position position="30"/>
    </location>
    <ligand>
        <name>L-threonine</name>
        <dbReference type="ChEBI" id="CHEBI:57926"/>
    </ligand>
</feature>
<evidence type="ECO:0000256" key="8">
    <source>
        <dbReference type="ARBA" id="ARBA00022695"/>
    </source>
</evidence>
<dbReference type="RefSeq" id="WP_153974926.1">
    <property type="nucleotide sequence ID" value="NZ_CP039268.1"/>
</dbReference>
<dbReference type="GO" id="GO:0000049">
    <property type="term" value="F:tRNA binding"/>
    <property type="evidence" value="ECO:0007669"/>
    <property type="project" value="TreeGrafter"/>
</dbReference>
<evidence type="ECO:0000256" key="5">
    <source>
        <dbReference type="ARBA" id="ARBA00022490"/>
    </source>
</evidence>
<comment type="catalytic activity">
    <reaction evidence="12 13">
        <text>L-threonine + hydrogencarbonate + ATP = L-threonylcarbamoyladenylate + diphosphate + H2O</text>
        <dbReference type="Rhea" id="RHEA:36407"/>
        <dbReference type="ChEBI" id="CHEBI:15377"/>
        <dbReference type="ChEBI" id="CHEBI:17544"/>
        <dbReference type="ChEBI" id="CHEBI:30616"/>
        <dbReference type="ChEBI" id="CHEBI:33019"/>
        <dbReference type="ChEBI" id="CHEBI:57926"/>
        <dbReference type="ChEBI" id="CHEBI:73682"/>
        <dbReference type="EC" id="2.7.7.87"/>
    </reaction>
</comment>
<keyword evidence="8 13" id="KW-0548">Nucleotidyltransferase</keyword>
<dbReference type="PROSITE" id="PS51163">
    <property type="entry name" value="YRDC"/>
    <property type="match status" value="1"/>
</dbReference>
<dbReference type="Pfam" id="PF01300">
    <property type="entry name" value="Sua5_yciO_yrdC"/>
    <property type="match status" value="1"/>
</dbReference>
<dbReference type="KEGG" id="ttp:E6P07_06875"/>
<comment type="similarity">
    <text evidence="2 13">Belongs to the SUA5 family.</text>
</comment>
<evidence type="ECO:0000256" key="9">
    <source>
        <dbReference type="ARBA" id="ARBA00022741"/>
    </source>
</evidence>
<evidence type="ECO:0000256" key="13">
    <source>
        <dbReference type="PIRNR" id="PIRNR004930"/>
    </source>
</evidence>
<dbReference type="EMBL" id="CP039268">
    <property type="protein sequence ID" value="QGU32730.1"/>
    <property type="molecule type" value="Genomic_DNA"/>
</dbReference>
<evidence type="ECO:0000256" key="14">
    <source>
        <dbReference type="PIRSR" id="PIRSR004930-1"/>
    </source>
</evidence>
<dbReference type="PIRSF" id="PIRSF004930">
    <property type="entry name" value="Tln_factor_SUA5"/>
    <property type="match status" value="1"/>
</dbReference>
<dbReference type="InterPro" id="IPR017945">
    <property type="entry name" value="DHBP_synth_RibB-like_a/b_dom"/>
</dbReference>
<evidence type="ECO:0000256" key="3">
    <source>
        <dbReference type="ARBA" id="ARBA00012584"/>
    </source>
</evidence>
<feature type="binding site" evidence="14">
    <location>
        <position position="226"/>
    </location>
    <ligand>
        <name>ATP</name>
        <dbReference type="ChEBI" id="CHEBI:30616"/>
    </ligand>
</feature>
<evidence type="ECO:0000256" key="6">
    <source>
        <dbReference type="ARBA" id="ARBA00022679"/>
    </source>
</evidence>
<feature type="binding site" evidence="14">
    <location>
        <position position="138"/>
    </location>
    <ligand>
        <name>L-threonine</name>
        <dbReference type="ChEBI" id="CHEBI:57926"/>
    </ligand>
</feature>
<dbReference type="GO" id="GO:0003725">
    <property type="term" value="F:double-stranded RNA binding"/>
    <property type="evidence" value="ECO:0007669"/>
    <property type="project" value="UniProtKB-UniRule"/>
</dbReference>
<comment type="subcellular location">
    <subcellularLocation>
        <location evidence="1 13">Cytoplasm</location>
    </subcellularLocation>
</comment>
<comment type="function">
    <text evidence="13">Required for the formation of a threonylcarbamoyl group on adenosine at position 37 (t(6)A37) in tRNAs that read codons beginning with adenine.</text>
</comment>
<keyword evidence="6 13" id="KW-0808">Transferase</keyword>
<evidence type="ECO:0000256" key="10">
    <source>
        <dbReference type="ARBA" id="ARBA00022840"/>
    </source>
</evidence>
<keyword evidence="5 13" id="KW-0963">Cytoplasm</keyword>